<proteinExistence type="predicted"/>
<reference evidence="3" key="2">
    <citation type="submission" date="2025-09" db="UniProtKB">
        <authorList>
            <consortium name="Ensembl"/>
        </authorList>
    </citation>
    <scope>IDENTIFICATION</scope>
</reference>
<dbReference type="GeneTree" id="ENSGT00940000160907"/>
<dbReference type="SUPFAM" id="SSF48317">
    <property type="entry name" value="Acid phosphatase/Vanadium-dependent haloperoxidase"/>
    <property type="match status" value="1"/>
</dbReference>
<dbReference type="Pfam" id="PF01569">
    <property type="entry name" value="PAP2"/>
    <property type="match status" value="1"/>
</dbReference>
<protein>
    <submittedName>
        <fullName evidence="3">Phospholipid phosphatase 6</fullName>
    </submittedName>
</protein>
<feature type="domain" description="Phosphatidic acid phosphatase type 2/haloperoxidase" evidence="2">
    <location>
        <begin position="134"/>
        <end position="251"/>
    </location>
</feature>
<evidence type="ECO:0000313" key="4">
    <source>
        <dbReference type="Proteomes" id="UP000694388"/>
    </source>
</evidence>
<dbReference type="OMA" id="YCQYSLV"/>
<dbReference type="AlphaFoldDB" id="A0A8C4NA79"/>
<dbReference type="SMART" id="SM00014">
    <property type="entry name" value="acidPPc"/>
    <property type="match status" value="1"/>
</dbReference>
<feature type="transmembrane region" description="Helical" evidence="1">
    <location>
        <begin position="236"/>
        <end position="255"/>
    </location>
</feature>
<keyword evidence="1" id="KW-0472">Membrane</keyword>
<keyword evidence="1" id="KW-1133">Transmembrane helix</keyword>
<dbReference type="PANTHER" id="PTHR14969">
    <property type="entry name" value="SPHINGOSINE-1-PHOSPHATE PHOSPHOHYDROLASE"/>
    <property type="match status" value="1"/>
</dbReference>
<dbReference type="GO" id="GO:0042392">
    <property type="term" value="F:sphingosine-1-phosphate phosphatase activity"/>
    <property type="evidence" value="ECO:0007669"/>
    <property type="project" value="TreeGrafter"/>
</dbReference>
<name>A0A8C4NA79_EPTBU</name>
<dbReference type="Proteomes" id="UP000694388">
    <property type="component" value="Unplaced"/>
</dbReference>
<feature type="transmembrane region" description="Helical" evidence="1">
    <location>
        <begin position="204"/>
        <end position="224"/>
    </location>
</feature>
<keyword evidence="4" id="KW-1185">Reference proteome</keyword>
<evidence type="ECO:0000256" key="1">
    <source>
        <dbReference type="SAM" id="Phobius"/>
    </source>
</evidence>
<reference evidence="3" key="1">
    <citation type="submission" date="2025-08" db="UniProtKB">
        <authorList>
            <consortium name="Ensembl"/>
        </authorList>
    </citation>
    <scope>IDENTIFICATION</scope>
</reference>
<accession>A0A8C4NA79</accession>
<dbReference type="Gene3D" id="1.20.144.10">
    <property type="entry name" value="Phosphatidic acid phosphatase type 2/haloperoxidase"/>
    <property type="match status" value="1"/>
</dbReference>
<evidence type="ECO:0000313" key="3">
    <source>
        <dbReference type="Ensembl" id="ENSEBUP00000003753.1"/>
    </source>
</evidence>
<keyword evidence="1" id="KW-0812">Transmembrane</keyword>
<feature type="transmembrane region" description="Helical" evidence="1">
    <location>
        <begin position="6"/>
        <end position="26"/>
    </location>
</feature>
<dbReference type="InterPro" id="IPR036938">
    <property type="entry name" value="PAP2/HPO_sf"/>
</dbReference>
<evidence type="ECO:0000259" key="2">
    <source>
        <dbReference type="SMART" id="SM00014"/>
    </source>
</evidence>
<feature type="transmembrane region" description="Helical" evidence="1">
    <location>
        <begin position="133"/>
        <end position="156"/>
    </location>
</feature>
<sequence length="268" mass="29735">MCPSIGTILCAECWCCLCSLLGYGWVATPTRDTRKLALILPTGRVNRKDDRQSQPHLVLIQHSVVLTALIKSMTRLHVWDESLSSRMAVCAEQAAPWGAARPILKALELSGHGIPWILAAIIGILQGDAESRIVWVNVLLALLLDLIIVGTMKALVRRPRPSINRPDMFATISVDCYSFPSGHSTRVAMLATILFLLPDTITEVFFLYFSSATVLVWVFSVAISRVLLGRHHVSDVLCGLAIGYGQAYVMTILWLQPEVLKRWPFVLF</sequence>
<dbReference type="CDD" id="cd03391">
    <property type="entry name" value="PAP2_containing_2_like"/>
    <property type="match status" value="1"/>
</dbReference>
<organism evidence="3 4">
    <name type="scientific">Eptatretus burgeri</name>
    <name type="common">Inshore hagfish</name>
    <dbReference type="NCBI Taxonomy" id="7764"/>
    <lineage>
        <taxon>Eukaryota</taxon>
        <taxon>Metazoa</taxon>
        <taxon>Chordata</taxon>
        <taxon>Craniata</taxon>
        <taxon>Vertebrata</taxon>
        <taxon>Cyclostomata</taxon>
        <taxon>Myxini</taxon>
        <taxon>Myxiniformes</taxon>
        <taxon>Myxinidae</taxon>
        <taxon>Eptatretinae</taxon>
        <taxon>Eptatretus</taxon>
    </lineage>
</organism>
<dbReference type="InterPro" id="IPR000326">
    <property type="entry name" value="PAP2/HPO"/>
</dbReference>
<dbReference type="PANTHER" id="PTHR14969:SF13">
    <property type="entry name" value="AT30094P"/>
    <property type="match status" value="1"/>
</dbReference>
<dbReference type="Ensembl" id="ENSEBUT00000004142.1">
    <property type="protein sequence ID" value="ENSEBUP00000003753.1"/>
    <property type="gene ID" value="ENSEBUG00000002688.1"/>
</dbReference>